<comment type="function">
    <text evidence="2">Acts as component of the GARP complex that is involved in retrograde transport from early and late endosomes to the trans-Golgi network (TGN).</text>
</comment>
<comment type="subcellular location">
    <subcellularLocation>
        <location evidence="2">Golgi apparatus</location>
        <location evidence="2">trans-Golgi network</location>
    </subcellularLocation>
</comment>
<dbReference type="EMBL" id="JACMSC010000007">
    <property type="protein sequence ID" value="KAG6516776.1"/>
    <property type="molecule type" value="Genomic_DNA"/>
</dbReference>
<dbReference type="GO" id="GO:0048193">
    <property type="term" value="P:Golgi vesicle transport"/>
    <property type="evidence" value="ECO:0007669"/>
    <property type="project" value="TreeGrafter"/>
</dbReference>
<evidence type="ECO:0000313" key="4">
    <source>
        <dbReference type="EMBL" id="KAG6516776.1"/>
    </source>
</evidence>
<protein>
    <recommendedName>
        <fullName evidence="2">Vacuolar protein sorting-associated protein 51 homolog</fullName>
    </recommendedName>
</protein>
<comment type="subunit">
    <text evidence="2">Component of the Golgi-associated retrograde protein (GARP) complex.</text>
</comment>
<evidence type="ECO:0000256" key="1">
    <source>
        <dbReference type="ARBA" id="ARBA00006080"/>
    </source>
</evidence>
<feature type="region of interest" description="Disordered" evidence="3">
    <location>
        <begin position="677"/>
        <end position="706"/>
    </location>
</feature>
<accession>A0A8J5H8J2</accession>
<keyword evidence="5" id="KW-1185">Reference proteome</keyword>
<keyword evidence="2" id="KW-0333">Golgi apparatus</keyword>
<dbReference type="GO" id="GO:0032456">
    <property type="term" value="P:endocytic recycling"/>
    <property type="evidence" value="ECO:0007669"/>
    <property type="project" value="TreeGrafter"/>
</dbReference>
<evidence type="ECO:0000256" key="3">
    <source>
        <dbReference type="SAM" id="MobiDB-lite"/>
    </source>
</evidence>
<comment type="caution">
    <text evidence="4">The sequence shown here is derived from an EMBL/GenBank/DDBJ whole genome shotgun (WGS) entry which is preliminary data.</text>
</comment>
<dbReference type="GO" id="GO:0005829">
    <property type="term" value="C:cytosol"/>
    <property type="evidence" value="ECO:0007669"/>
    <property type="project" value="GOC"/>
</dbReference>
<dbReference type="GO" id="GO:0007041">
    <property type="term" value="P:lysosomal transport"/>
    <property type="evidence" value="ECO:0007669"/>
    <property type="project" value="TreeGrafter"/>
</dbReference>
<dbReference type="GO" id="GO:1990745">
    <property type="term" value="C:EARP complex"/>
    <property type="evidence" value="ECO:0007669"/>
    <property type="project" value="TreeGrafter"/>
</dbReference>
<comment type="similarity">
    <text evidence="1 2">Belongs to the VPS51 family.</text>
</comment>
<dbReference type="InterPro" id="IPR014812">
    <property type="entry name" value="Vps51"/>
</dbReference>
<dbReference type="GO" id="GO:0007030">
    <property type="term" value="P:Golgi organization"/>
    <property type="evidence" value="ECO:0007669"/>
    <property type="project" value="UniProtKB-UniRule"/>
</dbReference>
<dbReference type="GO" id="GO:0042147">
    <property type="term" value="P:retrograde transport, endosome to Golgi"/>
    <property type="evidence" value="ECO:0007669"/>
    <property type="project" value="UniProtKB-UniRule"/>
</dbReference>
<dbReference type="GO" id="GO:0006869">
    <property type="term" value="P:lipid transport"/>
    <property type="evidence" value="ECO:0007669"/>
    <property type="project" value="UniProtKB-UniRule"/>
</dbReference>
<dbReference type="Proteomes" id="UP000734854">
    <property type="component" value="Unassembled WGS sequence"/>
</dbReference>
<dbReference type="PANTHER" id="PTHR15954:SF4">
    <property type="entry name" value="VACUOLAR PROTEIN SORTING-ASSOCIATED PROTEIN 51 HOMOLOG"/>
    <property type="match status" value="1"/>
</dbReference>
<dbReference type="GO" id="GO:0000938">
    <property type="term" value="C:GARP complex"/>
    <property type="evidence" value="ECO:0007669"/>
    <property type="project" value="UniProtKB-UniRule"/>
</dbReference>
<reference evidence="4 5" key="1">
    <citation type="submission" date="2020-08" db="EMBL/GenBank/DDBJ databases">
        <title>Plant Genome Project.</title>
        <authorList>
            <person name="Zhang R.-G."/>
        </authorList>
    </citation>
    <scope>NUCLEOTIDE SEQUENCE [LARGE SCALE GENOMIC DNA]</scope>
    <source>
        <tissue evidence="4">Rhizome</tissue>
    </source>
</reference>
<evidence type="ECO:0000313" key="5">
    <source>
        <dbReference type="Proteomes" id="UP000734854"/>
    </source>
</evidence>
<keyword evidence="2" id="KW-0813">Transport</keyword>
<dbReference type="PANTHER" id="PTHR15954">
    <property type="entry name" value="VACUOLAR PROTEIN SORTING-ASSOCIATED PROTEIN 51 HOMOLOG"/>
    <property type="match status" value="1"/>
</dbReference>
<keyword evidence="2" id="KW-0653">Protein transport</keyword>
<dbReference type="GO" id="GO:0016020">
    <property type="term" value="C:membrane"/>
    <property type="evidence" value="ECO:0007669"/>
    <property type="project" value="TreeGrafter"/>
</dbReference>
<dbReference type="Pfam" id="PF08700">
    <property type="entry name" value="VPS51_Exo84_N"/>
    <property type="match status" value="1"/>
</dbReference>
<keyword evidence="2" id="KW-0445">Lipid transport</keyword>
<organism evidence="4 5">
    <name type="scientific">Zingiber officinale</name>
    <name type="common">Ginger</name>
    <name type="synonym">Amomum zingiber</name>
    <dbReference type="NCBI Taxonomy" id="94328"/>
    <lineage>
        <taxon>Eukaryota</taxon>
        <taxon>Viridiplantae</taxon>
        <taxon>Streptophyta</taxon>
        <taxon>Embryophyta</taxon>
        <taxon>Tracheophyta</taxon>
        <taxon>Spermatophyta</taxon>
        <taxon>Magnoliopsida</taxon>
        <taxon>Liliopsida</taxon>
        <taxon>Zingiberales</taxon>
        <taxon>Zingiberaceae</taxon>
        <taxon>Zingiber</taxon>
    </lineage>
</organism>
<name>A0A8J5H8J2_ZINOF</name>
<evidence type="ECO:0000256" key="2">
    <source>
        <dbReference type="RuleBase" id="RU368010"/>
    </source>
</evidence>
<dbReference type="GO" id="GO:0015031">
    <property type="term" value="P:protein transport"/>
    <property type="evidence" value="ECO:0007669"/>
    <property type="project" value="UniProtKB-UniRule"/>
</dbReference>
<gene>
    <name evidence="4" type="ORF">ZIOFF_027254</name>
</gene>
<proteinExistence type="inferred from homology"/>
<sequence>MAEGVPPMDEKAKRTRDLLASFYSPDASAALGVGGGAGVSPRRIASPDSINSPFFDPEVYMSILVQKLNMEGLLQKHVEMAAEIKNLDTDLQMLVYENYNKFINATETIKSVLNTSILVTGRMKNNIVGMETNMEQLLVKITSVQSKSDLVNTSLFEKREHIEKLHRTRNLLRKVQLIYDLPTRLAKCIKVEAYADAVRYFIGAKPIFEAYGDSSFQDCKRASEEAIDLVIKNLQAKIYLDSEPIEARAEAVVLLKQLNFPVELVPVNVRVIGSDTVVGLVMQHQNQTGEVHRNLDEIDEVKVDNLKTKLLEKLEDYLLKFQDEYKETGVSACNATESSDIGQLPDTVSVGDISKIIRAYLIIFPDSEKRLIELVQKLFNRRYGIIQQRIKERVTPADLLNMMRAIWEDVNVMDEILAEAALPAFSLEAARSIVQQYISTSFSYLLDEITDALGKSQQTQKEVVEECPYQNTLEGSKKTIIQGSLDLLLDFRQLLDDNLELLAKLTDLIVDWVQEGFQGFFEKLNEQFLVLCGRGYIANPDSCQVDAVQMDKVQAGLVLVLAQLSVFIEQSAIPTITEEIAASFSGGGTRAYEHGPPFVPGEICRIFHSAGERFLLLYINMRTQKISVLLKKRFITPNWMKHKEPREVHMFVDLLLQELEAVGMEVKQILPQGLVRRHRHSDSLGSTTSSRSNPTREDKLTRTNTQRARSQFLESHLAKLFEQKMEIFTKVQHTQESVLSTIIKFCLKSLQEFVRLQTFNRSGFQQIHLDAEYLKNTLKEFVDDEAAIDFLLKEVVGAAHERCLDPIPLEAPILDRLISIKLSKSKEQSQTSP</sequence>
<feature type="compositionally biased region" description="Low complexity" evidence="3">
    <location>
        <begin position="683"/>
        <end position="692"/>
    </location>
</feature>
<dbReference type="AlphaFoldDB" id="A0A8J5H8J2"/>